<sequence>MGTGRGCLHTAGRAVSCSTWPLETAGYRVVRQLPFRSSGGRWPTAGRGRF</sequence>
<organism evidence="1 2">
    <name type="scientific">Candidatus Magnetobacterium bavaricum</name>
    <dbReference type="NCBI Taxonomy" id="29290"/>
    <lineage>
        <taxon>Bacteria</taxon>
        <taxon>Pseudomonadati</taxon>
        <taxon>Nitrospirota</taxon>
        <taxon>Thermodesulfovibrionia</taxon>
        <taxon>Thermodesulfovibrionales</taxon>
        <taxon>Candidatus Magnetobacteriaceae</taxon>
        <taxon>Candidatus Magnetobacterium</taxon>
    </lineage>
</organism>
<keyword evidence="2" id="KW-1185">Reference proteome</keyword>
<evidence type="ECO:0000313" key="1">
    <source>
        <dbReference type="EMBL" id="KJU87359.1"/>
    </source>
</evidence>
<dbReference type="EMBL" id="LACI01000210">
    <property type="protein sequence ID" value="KJU87359.1"/>
    <property type="molecule type" value="Genomic_DNA"/>
</dbReference>
<gene>
    <name evidence="1" type="ORF">MBAV_000446</name>
</gene>
<protein>
    <submittedName>
        <fullName evidence="1">Uncharacterized protein</fullName>
    </submittedName>
</protein>
<name>A0A0F3GZH1_9BACT</name>
<evidence type="ECO:0000313" key="2">
    <source>
        <dbReference type="Proteomes" id="UP000033423"/>
    </source>
</evidence>
<proteinExistence type="predicted"/>
<comment type="caution">
    <text evidence="1">The sequence shown here is derived from an EMBL/GenBank/DDBJ whole genome shotgun (WGS) entry which is preliminary data.</text>
</comment>
<dbReference type="AlphaFoldDB" id="A0A0F3GZH1"/>
<dbReference type="Proteomes" id="UP000033423">
    <property type="component" value="Unassembled WGS sequence"/>
</dbReference>
<reference evidence="1 2" key="1">
    <citation type="submission" date="2015-02" db="EMBL/GenBank/DDBJ databases">
        <title>Single-cell genomics of uncultivated deep-branching MTB reveals a conserved set of magnetosome genes.</title>
        <authorList>
            <person name="Kolinko S."/>
            <person name="Richter M."/>
            <person name="Glockner F.O."/>
            <person name="Brachmann A."/>
            <person name="Schuler D."/>
        </authorList>
    </citation>
    <scope>NUCLEOTIDE SEQUENCE [LARGE SCALE GENOMIC DNA]</scope>
    <source>
        <strain evidence="1">TM-1</strain>
    </source>
</reference>
<accession>A0A0F3GZH1</accession>